<feature type="transmembrane region" description="Helical" evidence="1">
    <location>
        <begin position="96"/>
        <end position="118"/>
    </location>
</feature>
<feature type="non-terminal residue" evidence="2">
    <location>
        <position position="1"/>
    </location>
</feature>
<evidence type="ECO:0000313" key="3">
    <source>
        <dbReference type="Proteomes" id="UP000634522"/>
    </source>
</evidence>
<dbReference type="Proteomes" id="UP000634522">
    <property type="component" value="Unassembled WGS sequence"/>
</dbReference>
<keyword evidence="1" id="KW-1133">Transmembrane helix</keyword>
<keyword evidence="1" id="KW-0812">Transmembrane</keyword>
<organism evidence="2 3">
    <name type="scientific">Aromatoleum toluolicum</name>
    <dbReference type="NCBI Taxonomy" id="90060"/>
    <lineage>
        <taxon>Bacteria</taxon>
        <taxon>Pseudomonadati</taxon>
        <taxon>Pseudomonadota</taxon>
        <taxon>Betaproteobacteria</taxon>
        <taxon>Rhodocyclales</taxon>
        <taxon>Rhodocyclaceae</taxon>
        <taxon>Aromatoleum</taxon>
    </lineage>
</organism>
<feature type="transmembrane region" description="Helical" evidence="1">
    <location>
        <begin position="124"/>
        <end position="143"/>
    </location>
</feature>
<proteinExistence type="predicted"/>
<accession>A0ABX1NPJ4</accession>
<dbReference type="RefSeq" id="WP_211165316.1">
    <property type="nucleotide sequence ID" value="NZ_WTVS01000226.1"/>
</dbReference>
<sequence>PSADNVGDWQAQWHRALRQAQERGESITAWVNPQAPAQALLDRSIRWRLQIFRLPFTLVFTGVGVTAAWMFLRILRRPQDDVPDLEPTHSLAKGQGALWFFAVFWCGIAFPMAALFWSDGKGPWWAKGFIGVFVVIGVGLVAAA</sequence>
<dbReference type="EMBL" id="WTVS01000226">
    <property type="protein sequence ID" value="NMG01293.1"/>
    <property type="molecule type" value="Genomic_DNA"/>
</dbReference>
<keyword evidence="3" id="KW-1185">Reference proteome</keyword>
<protein>
    <submittedName>
        <fullName evidence="2">Uncharacterized protein</fullName>
    </submittedName>
</protein>
<comment type="caution">
    <text evidence="2">The sequence shown here is derived from an EMBL/GenBank/DDBJ whole genome shotgun (WGS) entry which is preliminary data.</text>
</comment>
<reference evidence="2 3" key="1">
    <citation type="submission" date="2019-12" db="EMBL/GenBank/DDBJ databases">
        <title>Comparative genomics gives insights into the taxonomy of the Azoarcus-Aromatoleum group and reveals separate origins of nif in the plant-associated Azoarcus and non-plant-associated Aromatoleum sub-groups.</title>
        <authorList>
            <person name="Lafos M."/>
            <person name="Maluk M."/>
            <person name="Batista M."/>
            <person name="Junghare M."/>
            <person name="Carmona M."/>
            <person name="Faoro H."/>
            <person name="Cruz L.M."/>
            <person name="Battistoni F."/>
            <person name="De Souza E."/>
            <person name="Pedrosa F."/>
            <person name="Chen W.-M."/>
            <person name="Poole P.S."/>
            <person name="Dixon R.A."/>
            <person name="James E.K."/>
        </authorList>
    </citation>
    <scope>NUCLEOTIDE SEQUENCE [LARGE SCALE GENOMIC DNA]</scope>
    <source>
        <strain evidence="2 3">T</strain>
    </source>
</reference>
<name>A0ABX1NPJ4_9RHOO</name>
<keyword evidence="1" id="KW-0472">Membrane</keyword>
<feature type="non-terminal residue" evidence="2">
    <location>
        <position position="144"/>
    </location>
</feature>
<gene>
    <name evidence="2" type="ORF">GPA27_28415</name>
</gene>
<evidence type="ECO:0000256" key="1">
    <source>
        <dbReference type="SAM" id="Phobius"/>
    </source>
</evidence>
<evidence type="ECO:0000313" key="2">
    <source>
        <dbReference type="EMBL" id="NMG01293.1"/>
    </source>
</evidence>
<feature type="transmembrane region" description="Helical" evidence="1">
    <location>
        <begin position="51"/>
        <end position="75"/>
    </location>
</feature>